<evidence type="ECO:0000256" key="4">
    <source>
        <dbReference type="ARBA" id="ARBA00022614"/>
    </source>
</evidence>
<dbReference type="SUPFAM" id="SSF52058">
    <property type="entry name" value="L domain-like"/>
    <property type="match status" value="1"/>
</dbReference>
<organism evidence="14 15">
    <name type="scientific">Hevea brasiliensis</name>
    <name type="common">Para rubber tree</name>
    <name type="synonym">Siphonia brasiliensis</name>
    <dbReference type="NCBI Taxonomy" id="3981"/>
    <lineage>
        <taxon>Eukaryota</taxon>
        <taxon>Viridiplantae</taxon>
        <taxon>Streptophyta</taxon>
        <taxon>Embryophyta</taxon>
        <taxon>Tracheophyta</taxon>
        <taxon>Spermatophyta</taxon>
        <taxon>Magnoliopsida</taxon>
        <taxon>eudicotyledons</taxon>
        <taxon>Gunneridae</taxon>
        <taxon>Pentapetalae</taxon>
        <taxon>rosids</taxon>
        <taxon>fabids</taxon>
        <taxon>Malpighiales</taxon>
        <taxon>Euphorbiaceae</taxon>
        <taxon>Crotonoideae</taxon>
        <taxon>Micrandreae</taxon>
        <taxon>Hevea</taxon>
    </lineage>
</organism>
<dbReference type="PANTHER" id="PTHR48006:SF88">
    <property type="entry name" value="LRR RECEPTOR-LIKE KINASE FAMILY PROTEIN"/>
    <property type="match status" value="1"/>
</dbReference>
<proteinExistence type="inferred from homology"/>
<keyword evidence="4" id="KW-0433">Leucine-rich repeat</keyword>
<feature type="transmembrane region" description="Helical" evidence="11">
    <location>
        <begin position="227"/>
        <end position="249"/>
    </location>
</feature>
<keyword evidence="6 12" id="KW-0732">Signal</keyword>
<evidence type="ECO:0000256" key="3">
    <source>
        <dbReference type="ARBA" id="ARBA00022512"/>
    </source>
</evidence>
<comment type="caution">
    <text evidence="14">The sequence shown here is derived from an EMBL/GenBank/DDBJ whole genome shotgun (WGS) entry which is preliminary data.</text>
</comment>
<comment type="subcellular location">
    <subcellularLocation>
        <location evidence="2">Membrane</location>
        <topology evidence="2">Single-pass type I membrane protein</topology>
    </subcellularLocation>
    <subcellularLocation>
        <location evidence="1">Secreted</location>
        <location evidence="1">Cell wall</location>
    </subcellularLocation>
</comment>
<dbReference type="PROSITE" id="PS50011">
    <property type="entry name" value="PROTEIN_KINASE_DOM"/>
    <property type="match status" value="1"/>
</dbReference>
<dbReference type="InterPro" id="IPR001611">
    <property type="entry name" value="Leu-rich_rpt"/>
</dbReference>
<evidence type="ECO:0000313" key="15">
    <source>
        <dbReference type="Proteomes" id="UP000467840"/>
    </source>
</evidence>
<keyword evidence="3" id="KW-0134">Cell wall</keyword>
<keyword evidence="7" id="KW-0677">Repeat</keyword>
<dbReference type="GO" id="GO:0005524">
    <property type="term" value="F:ATP binding"/>
    <property type="evidence" value="ECO:0007669"/>
    <property type="project" value="UniProtKB-KW"/>
</dbReference>
<accession>A0A6A6LDB9</accession>
<dbReference type="InterPro" id="IPR032675">
    <property type="entry name" value="LRR_dom_sf"/>
</dbReference>
<evidence type="ECO:0000256" key="11">
    <source>
        <dbReference type="SAM" id="Phobius"/>
    </source>
</evidence>
<dbReference type="AlphaFoldDB" id="A0A6A6LDB9"/>
<dbReference type="GO" id="GO:0004674">
    <property type="term" value="F:protein serine/threonine kinase activity"/>
    <property type="evidence" value="ECO:0007669"/>
    <property type="project" value="UniProtKB-KW"/>
</dbReference>
<name>A0A6A6LDB9_HEVBR</name>
<dbReference type="Pfam" id="PF07714">
    <property type="entry name" value="PK_Tyr_Ser-Thr"/>
    <property type="match status" value="1"/>
</dbReference>
<dbReference type="Pfam" id="PF00560">
    <property type="entry name" value="LRR_1"/>
    <property type="match status" value="2"/>
</dbReference>
<dbReference type="PANTHER" id="PTHR48006">
    <property type="entry name" value="LEUCINE-RICH REPEAT-CONTAINING PROTEIN DDB_G0281931-RELATED"/>
    <property type="match status" value="1"/>
</dbReference>
<dbReference type="Gene3D" id="3.30.200.20">
    <property type="entry name" value="Phosphorylase Kinase, domain 1"/>
    <property type="match status" value="1"/>
</dbReference>
<feature type="chain" id="PRO_5025604559" description="Protein kinase domain-containing protein" evidence="12">
    <location>
        <begin position="21"/>
        <end position="608"/>
    </location>
</feature>
<comment type="similarity">
    <text evidence="10">Belongs to the polygalacturonase-inhibiting protein family.</text>
</comment>
<dbReference type="InterPro" id="IPR000719">
    <property type="entry name" value="Prot_kinase_dom"/>
</dbReference>
<keyword evidence="8 11" id="KW-1133">Transmembrane helix</keyword>
<keyword evidence="9 11" id="KW-0472">Membrane</keyword>
<keyword evidence="5 11" id="KW-0812">Transmembrane</keyword>
<feature type="domain" description="Protein kinase" evidence="13">
    <location>
        <begin position="317"/>
        <end position="595"/>
    </location>
</feature>
<evidence type="ECO:0000256" key="8">
    <source>
        <dbReference type="ARBA" id="ARBA00022989"/>
    </source>
</evidence>
<keyword evidence="3" id="KW-0964">Secreted</keyword>
<dbReference type="InterPro" id="IPR011009">
    <property type="entry name" value="Kinase-like_dom_sf"/>
</dbReference>
<evidence type="ECO:0000256" key="6">
    <source>
        <dbReference type="ARBA" id="ARBA00022729"/>
    </source>
</evidence>
<feature type="signal peptide" evidence="12">
    <location>
        <begin position="1"/>
        <end position="20"/>
    </location>
</feature>
<evidence type="ECO:0000256" key="10">
    <source>
        <dbReference type="ARBA" id="ARBA00038043"/>
    </source>
</evidence>
<dbReference type="Gene3D" id="3.80.10.10">
    <property type="entry name" value="Ribonuclease Inhibitor"/>
    <property type="match status" value="1"/>
</dbReference>
<dbReference type="InterPro" id="IPR001245">
    <property type="entry name" value="Ser-Thr/Tyr_kinase_cat_dom"/>
</dbReference>
<dbReference type="InterPro" id="IPR051824">
    <property type="entry name" value="LRR_Rcpt-Like_S/T_Kinase"/>
</dbReference>
<dbReference type="EMBL" id="JAAGAX010000011">
    <property type="protein sequence ID" value="KAF2298298.1"/>
    <property type="molecule type" value="Genomic_DNA"/>
</dbReference>
<keyword evidence="15" id="KW-1185">Reference proteome</keyword>
<dbReference type="FunFam" id="3.80.10.10:FF:000400">
    <property type="entry name" value="Nuclear pore complex protein NUP107"/>
    <property type="match status" value="1"/>
</dbReference>
<dbReference type="SUPFAM" id="SSF56112">
    <property type="entry name" value="Protein kinase-like (PK-like)"/>
    <property type="match status" value="1"/>
</dbReference>
<evidence type="ECO:0000259" key="13">
    <source>
        <dbReference type="PROSITE" id="PS50011"/>
    </source>
</evidence>
<sequence>MQFLSTLVWSLLGTFTATVGTETDIDCLKYIKASLEDPFGYLKSSWDFNNKTEGYICRFSKVDCWNNLENRVLNLRLSGLGLRGRFPLGIQNCTSLTGLDLSNNELQGSIPFNISIILPFITSLDLSSNNFSGEIPSNISNCSCLNFLKLDHNRLTGHIPEQIGWLTRLKVFSVSNNLLSGPVPRFQNVTISADSYANNVGLCGGPLERCRVRRPRKFDYSFNSGFAIGYVVFSVSVVTVYASYCVPWVKVGKRSKMITVAAMVMLMIRRSKHKKTEVDQLGSMSTMEFLLETQISRSEKYITRMNFRDLSKATENFSQQNIIGVGQMGTMYKATLPNGWSIAAKRLSNLIDLEEHFYLEEQFMSELKTLGKLRHENLLTLFGFCVESKERLLVYKYISNGNLFDWLHSTEDKKKILEWPLRVKIAVGLARGMAWLHHGNNFRVAHLNISSKCILLDQNFEPKLSNFGKAMLINPNEINSSSSFSIDIEFWEQCYLKEDVFYFGIVLLELITGKKATSLTNSDDGSLDKWISDFSSSFFCLYDAIDNPIIGQGHDGEIFEFLGVAYKCVQGLPEQRPSMLDVYKTVSIIGERYYLADNSEISEQTESI</sequence>
<evidence type="ECO:0000256" key="5">
    <source>
        <dbReference type="ARBA" id="ARBA00022692"/>
    </source>
</evidence>
<dbReference type="GO" id="GO:0016020">
    <property type="term" value="C:membrane"/>
    <property type="evidence" value="ECO:0007669"/>
    <property type="project" value="UniProtKB-SubCell"/>
</dbReference>
<evidence type="ECO:0000256" key="9">
    <source>
        <dbReference type="ARBA" id="ARBA00023136"/>
    </source>
</evidence>
<gene>
    <name evidence="14" type="ORF">GH714_021470</name>
</gene>
<dbReference type="Gene3D" id="1.10.510.10">
    <property type="entry name" value="Transferase(Phosphotransferase) domain 1"/>
    <property type="match status" value="1"/>
</dbReference>
<evidence type="ECO:0000256" key="2">
    <source>
        <dbReference type="ARBA" id="ARBA00004479"/>
    </source>
</evidence>
<reference evidence="14 15" key="1">
    <citation type="journal article" date="2020" name="Mol. Plant">
        <title>The Chromosome-Based Rubber Tree Genome Provides New Insights into Spurge Genome Evolution and Rubber Biosynthesis.</title>
        <authorList>
            <person name="Liu J."/>
            <person name="Shi C."/>
            <person name="Shi C.C."/>
            <person name="Li W."/>
            <person name="Zhang Q.J."/>
            <person name="Zhang Y."/>
            <person name="Li K."/>
            <person name="Lu H.F."/>
            <person name="Shi C."/>
            <person name="Zhu S.T."/>
            <person name="Xiao Z.Y."/>
            <person name="Nan H."/>
            <person name="Yue Y."/>
            <person name="Zhu X.G."/>
            <person name="Wu Y."/>
            <person name="Hong X.N."/>
            <person name="Fan G.Y."/>
            <person name="Tong Y."/>
            <person name="Zhang D."/>
            <person name="Mao C.L."/>
            <person name="Liu Y.L."/>
            <person name="Hao S.J."/>
            <person name="Liu W.Q."/>
            <person name="Lv M.Q."/>
            <person name="Zhang H.B."/>
            <person name="Liu Y."/>
            <person name="Hu-Tang G.R."/>
            <person name="Wang J.P."/>
            <person name="Wang J.H."/>
            <person name="Sun Y.H."/>
            <person name="Ni S.B."/>
            <person name="Chen W.B."/>
            <person name="Zhang X.C."/>
            <person name="Jiao Y.N."/>
            <person name="Eichler E.E."/>
            <person name="Li G.H."/>
            <person name="Liu X."/>
            <person name="Gao L.Z."/>
        </authorList>
    </citation>
    <scope>NUCLEOTIDE SEQUENCE [LARGE SCALE GENOMIC DNA]</scope>
    <source>
        <strain evidence="15">cv. GT1</strain>
        <tissue evidence="14">Leaf</tissue>
    </source>
</reference>
<evidence type="ECO:0000313" key="14">
    <source>
        <dbReference type="EMBL" id="KAF2298298.1"/>
    </source>
</evidence>
<protein>
    <recommendedName>
        <fullName evidence="13">Protein kinase domain-containing protein</fullName>
    </recommendedName>
</protein>
<evidence type="ECO:0000256" key="7">
    <source>
        <dbReference type="ARBA" id="ARBA00022737"/>
    </source>
</evidence>
<evidence type="ECO:0000256" key="12">
    <source>
        <dbReference type="SAM" id="SignalP"/>
    </source>
</evidence>
<evidence type="ECO:0000256" key="1">
    <source>
        <dbReference type="ARBA" id="ARBA00004191"/>
    </source>
</evidence>
<dbReference type="Proteomes" id="UP000467840">
    <property type="component" value="Chromosome 1"/>
</dbReference>